<dbReference type="Pfam" id="PF13246">
    <property type="entry name" value="Cation_ATPase"/>
    <property type="match status" value="2"/>
</dbReference>
<sequence>MFVKEIDSSIEEVEREYKLLNLLEFNSSRKRMSVIVRDEVGQIFLFCKGADKLGDGGRTYQHATTTHLANYAEDGLRTMAFAYRKIKDLEYEEWSSTFAKAKATIGPEREEVLENVSEIIEKDLMLLGVVAVDDKLQDWVAECIDKLAQFQLVLGCFQAMTDDILNQIKASYQVTVNEKTKDDPFALVVDGKALEIALGNDIRDHFLQLAVNCSSVICCRVSPKQKAFSFFDLESHRIFR</sequence>
<evidence type="ECO:0000313" key="2">
    <source>
        <dbReference type="Proteomes" id="UP001157418"/>
    </source>
</evidence>
<name>A0AAU9NWN4_9ASTR</name>
<evidence type="ECO:0000313" key="1">
    <source>
        <dbReference type="EMBL" id="CAH1442206.1"/>
    </source>
</evidence>
<dbReference type="InterPro" id="IPR023214">
    <property type="entry name" value="HAD_sf"/>
</dbReference>
<dbReference type="SUPFAM" id="SSF81660">
    <property type="entry name" value="Metal cation-transporting ATPase, ATP-binding domain N"/>
    <property type="match status" value="1"/>
</dbReference>
<reference evidence="1 2" key="1">
    <citation type="submission" date="2022-01" db="EMBL/GenBank/DDBJ databases">
        <authorList>
            <person name="Xiong W."/>
            <person name="Schranz E."/>
        </authorList>
    </citation>
    <scope>NUCLEOTIDE SEQUENCE [LARGE SCALE GENOMIC DNA]</scope>
</reference>
<dbReference type="AlphaFoldDB" id="A0AAU9NWN4"/>
<proteinExistence type="predicted"/>
<dbReference type="PANTHER" id="PTHR24092">
    <property type="entry name" value="PROBABLE PHOSPHOLIPID-TRANSPORTING ATPASE"/>
    <property type="match status" value="1"/>
</dbReference>
<keyword evidence="2" id="KW-1185">Reference proteome</keyword>
<dbReference type="GO" id="GO:0140326">
    <property type="term" value="F:ATPase-coupled intramembrane lipid transporter activity"/>
    <property type="evidence" value="ECO:0007669"/>
    <property type="project" value="TreeGrafter"/>
</dbReference>
<accession>A0AAU9NWN4</accession>
<organism evidence="1 2">
    <name type="scientific">Lactuca virosa</name>
    <dbReference type="NCBI Taxonomy" id="75947"/>
    <lineage>
        <taxon>Eukaryota</taxon>
        <taxon>Viridiplantae</taxon>
        <taxon>Streptophyta</taxon>
        <taxon>Embryophyta</taxon>
        <taxon>Tracheophyta</taxon>
        <taxon>Spermatophyta</taxon>
        <taxon>Magnoliopsida</taxon>
        <taxon>eudicotyledons</taxon>
        <taxon>Gunneridae</taxon>
        <taxon>Pentapetalae</taxon>
        <taxon>asterids</taxon>
        <taxon>campanulids</taxon>
        <taxon>Asterales</taxon>
        <taxon>Asteraceae</taxon>
        <taxon>Cichorioideae</taxon>
        <taxon>Cichorieae</taxon>
        <taxon>Lactucinae</taxon>
        <taxon>Lactuca</taxon>
    </lineage>
</organism>
<dbReference type="GO" id="GO:0000166">
    <property type="term" value="F:nucleotide binding"/>
    <property type="evidence" value="ECO:0007669"/>
    <property type="project" value="InterPro"/>
</dbReference>
<dbReference type="Gene3D" id="3.40.1110.10">
    <property type="entry name" value="Calcium-transporting ATPase, cytoplasmic domain N"/>
    <property type="match status" value="1"/>
</dbReference>
<dbReference type="GO" id="GO:0045332">
    <property type="term" value="P:phospholipid translocation"/>
    <property type="evidence" value="ECO:0007669"/>
    <property type="project" value="TreeGrafter"/>
</dbReference>
<gene>
    <name evidence="1" type="ORF">LVIROSA_LOCUS28214</name>
</gene>
<dbReference type="PANTHER" id="PTHR24092:SF157">
    <property type="entry name" value="PHOSPHOLIPID-TRANSPORTING ATPASE"/>
    <property type="match status" value="1"/>
</dbReference>
<protein>
    <submittedName>
        <fullName evidence="1">Uncharacterized protein</fullName>
    </submittedName>
</protein>
<dbReference type="EMBL" id="CAKMRJ010005412">
    <property type="protein sequence ID" value="CAH1442206.1"/>
    <property type="molecule type" value="Genomic_DNA"/>
</dbReference>
<dbReference type="Proteomes" id="UP001157418">
    <property type="component" value="Unassembled WGS sequence"/>
</dbReference>
<dbReference type="GO" id="GO:0005886">
    <property type="term" value="C:plasma membrane"/>
    <property type="evidence" value="ECO:0007669"/>
    <property type="project" value="TreeGrafter"/>
</dbReference>
<dbReference type="InterPro" id="IPR023299">
    <property type="entry name" value="ATPase_P-typ_cyto_dom_N"/>
</dbReference>
<comment type="caution">
    <text evidence="1">The sequence shown here is derived from an EMBL/GenBank/DDBJ whole genome shotgun (WGS) entry which is preliminary data.</text>
</comment>
<dbReference type="Gene3D" id="3.40.50.1000">
    <property type="entry name" value="HAD superfamily/HAD-like"/>
    <property type="match status" value="1"/>
</dbReference>